<evidence type="ECO:0000256" key="1">
    <source>
        <dbReference type="SAM" id="Phobius"/>
    </source>
</evidence>
<accession>U9U694</accession>
<keyword evidence="1" id="KW-0812">Transmembrane</keyword>
<sequence length="330" mass="36844">MEKLVLIGVASFLFASGVVEANPFFFKCDEPIEVSGCVVKGHTGACTYRNLSKVGLDEIGVYEYDKSGAQLGMDWRVYFHGMPPGGSMRDEFVIQDDVEKIVFCSVDPRDLMKKGVVIASIAIGLAAIAIGGYFTFTKLHKSPRQIIAERLESATKAIDSSRDELIAGKYNAEQEITESWLKRDKEFESAINEVEHLQATMHESLQNQSIDYLKVAKLINFTIYRIELLDVRREKIYADINYSKSHQREPRTTGDIADNLKGIQALADRMDSSNKEVQIKLMTINLLSQKIKASRDALSFVYPDSVAASGEIDSGWGISNYIASKRYGIN</sequence>
<keyword evidence="1" id="KW-0472">Membrane</keyword>
<feature type="signal peptide" evidence="2">
    <location>
        <begin position="1"/>
        <end position="21"/>
    </location>
</feature>
<gene>
    <name evidence="3" type="ORF">GLOINDRAFT_24114</name>
</gene>
<name>U9U694_RHIID</name>
<feature type="transmembrane region" description="Helical" evidence="1">
    <location>
        <begin position="115"/>
        <end position="136"/>
    </location>
</feature>
<dbReference type="AlphaFoldDB" id="U9U694"/>
<evidence type="ECO:0000313" key="3">
    <source>
        <dbReference type="EMBL" id="ESA15207.1"/>
    </source>
</evidence>
<reference evidence="3" key="1">
    <citation type="submission" date="2013-07" db="EMBL/GenBank/DDBJ databases">
        <title>The genome of an arbuscular mycorrhizal fungus provides insights into the evolution of the oldest plant symbiosis.</title>
        <authorList>
            <consortium name="DOE Joint Genome Institute"/>
            <person name="Tisserant E."/>
            <person name="Malbreil M."/>
            <person name="Kuo A."/>
            <person name="Kohler A."/>
            <person name="Symeonidi A."/>
            <person name="Balestrini R."/>
            <person name="Charron P."/>
            <person name="Duensing N."/>
            <person name="Frei-dit-Frey N."/>
            <person name="Gianinazzi-Pearson V."/>
            <person name="Gilbert B."/>
            <person name="Handa Y."/>
            <person name="Hijri M."/>
            <person name="Kaul R."/>
            <person name="Kawaguchi M."/>
            <person name="Krajinski F."/>
            <person name="Lammers P."/>
            <person name="Lapierre D."/>
            <person name="Masclaux F.G."/>
            <person name="Murat C."/>
            <person name="Morin E."/>
            <person name="Ndikumana S."/>
            <person name="Pagni M."/>
            <person name="Petitpierre D."/>
            <person name="Requena N."/>
            <person name="Rosikiewicz P."/>
            <person name="Riley R."/>
            <person name="Saito K."/>
            <person name="San Clemente H."/>
            <person name="Shapiro H."/>
            <person name="van Tuinen D."/>
            <person name="Becard G."/>
            <person name="Bonfante P."/>
            <person name="Paszkowski U."/>
            <person name="Shachar-Hill Y."/>
            <person name="Young J.P."/>
            <person name="Sanders I.R."/>
            <person name="Henrissat B."/>
            <person name="Rensing S.A."/>
            <person name="Grigoriev I.V."/>
            <person name="Corradi N."/>
            <person name="Roux C."/>
            <person name="Martin F."/>
        </authorList>
    </citation>
    <scope>NUCLEOTIDE SEQUENCE</scope>
    <source>
        <strain evidence="3">DAOM 197198</strain>
    </source>
</reference>
<organism evidence="3">
    <name type="scientific">Rhizophagus irregularis (strain DAOM 181602 / DAOM 197198 / MUCL 43194)</name>
    <name type="common">Arbuscular mycorrhizal fungus</name>
    <name type="synonym">Glomus intraradices</name>
    <dbReference type="NCBI Taxonomy" id="747089"/>
    <lineage>
        <taxon>Eukaryota</taxon>
        <taxon>Fungi</taxon>
        <taxon>Fungi incertae sedis</taxon>
        <taxon>Mucoromycota</taxon>
        <taxon>Glomeromycotina</taxon>
        <taxon>Glomeromycetes</taxon>
        <taxon>Glomerales</taxon>
        <taxon>Glomeraceae</taxon>
        <taxon>Rhizophagus</taxon>
    </lineage>
</organism>
<dbReference type="EMBL" id="KI282181">
    <property type="protein sequence ID" value="ESA15207.1"/>
    <property type="molecule type" value="Genomic_DNA"/>
</dbReference>
<feature type="chain" id="PRO_5004689460" evidence="2">
    <location>
        <begin position="22"/>
        <end position="330"/>
    </location>
</feature>
<proteinExistence type="predicted"/>
<keyword evidence="2" id="KW-0732">Signal</keyword>
<keyword evidence="1" id="KW-1133">Transmembrane helix</keyword>
<evidence type="ECO:0000256" key="2">
    <source>
        <dbReference type="SAM" id="SignalP"/>
    </source>
</evidence>
<dbReference type="HOGENOM" id="CLU_842351_0_0_1"/>
<protein>
    <submittedName>
        <fullName evidence="3">Uncharacterized protein</fullName>
    </submittedName>
</protein>